<evidence type="ECO:0000313" key="1">
    <source>
        <dbReference type="EMBL" id="AMO92958.1"/>
    </source>
</evidence>
<accession>A0A127P5K3</accession>
<reference evidence="1 2" key="1">
    <citation type="submission" date="2015-11" db="EMBL/GenBank/DDBJ databases">
        <title>Exploring the genomic traits of fungus-feeding bacterial genus Collimonas.</title>
        <authorList>
            <person name="Song C."/>
            <person name="Schmidt R."/>
            <person name="de Jager V."/>
            <person name="Krzyzanowska D."/>
            <person name="Jongedijk E."/>
            <person name="Cankar K."/>
            <person name="Beekwilder J."/>
            <person name="van Veen A."/>
            <person name="de Boer W."/>
            <person name="van Veen J.A."/>
            <person name="Garbeva P."/>
        </authorList>
    </citation>
    <scope>NUCLEOTIDE SEQUENCE [LARGE SCALE GENOMIC DNA]</scope>
    <source>
        <strain evidence="1 2">Ter6</strain>
    </source>
</reference>
<evidence type="ECO:0000313" key="2">
    <source>
        <dbReference type="Proteomes" id="UP000072421"/>
    </source>
</evidence>
<sequence>MKGCGGRLLRTSQYFTQYFASLLAAGLRSGKAPRRDKG</sequence>
<dbReference type="Proteomes" id="UP000072421">
    <property type="component" value="Chromosome"/>
</dbReference>
<proteinExistence type="predicted"/>
<gene>
    <name evidence="1" type="ORF">CFter6_0227</name>
</gene>
<dbReference type="AlphaFoldDB" id="A0A127P5K3"/>
<dbReference type="PATRIC" id="fig|158899.10.peg.223"/>
<organism evidence="1">
    <name type="scientific">Collimonas fungivorans</name>
    <dbReference type="NCBI Taxonomy" id="158899"/>
    <lineage>
        <taxon>Bacteria</taxon>
        <taxon>Pseudomonadati</taxon>
        <taxon>Pseudomonadota</taxon>
        <taxon>Betaproteobacteria</taxon>
        <taxon>Burkholderiales</taxon>
        <taxon>Oxalobacteraceae</taxon>
        <taxon>Collimonas</taxon>
    </lineage>
</organism>
<name>A0A127P5K3_9BURK</name>
<dbReference type="EMBL" id="CP013232">
    <property type="protein sequence ID" value="AMO92958.1"/>
    <property type="molecule type" value="Genomic_DNA"/>
</dbReference>
<protein>
    <submittedName>
        <fullName evidence="1">Uncharacterized protein</fullName>
    </submittedName>
</protein>